<dbReference type="EMBL" id="FNVO01000004">
    <property type="protein sequence ID" value="SEG31209.1"/>
    <property type="molecule type" value="Genomic_DNA"/>
</dbReference>
<dbReference type="OrthoDB" id="3483426at2"/>
<accession>A0A1H5Z3Q6</accession>
<dbReference type="Proteomes" id="UP000236723">
    <property type="component" value="Unassembled WGS sequence"/>
</dbReference>
<reference evidence="2" key="1">
    <citation type="submission" date="2016-10" db="EMBL/GenBank/DDBJ databases">
        <authorList>
            <person name="Varghese N."/>
            <person name="Submissions S."/>
        </authorList>
    </citation>
    <scope>NUCLEOTIDE SEQUENCE [LARGE SCALE GENOMIC DNA]</scope>
    <source>
        <strain evidence="2">DSM 43163</strain>
    </source>
</reference>
<proteinExistence type="predicted"/>
<protein>
    <submittedName>
        <fullName evidence="1">Uncharacterized protein</fullName>
    </submittedName>
</protein>
<evidence type="ECO:0000313" key="2">
    <source>
        <dbReference type="Proteomes" id="UP000236723"/>
    </source>
</evidence>
<sequence>MARAVDPDGSAMQQDGGNLISRHLNAAFGSRRLHLAALDAAIVADPHGLACGVVSGEGSTPVLKIIREDRPGLSVDVGCDRVAGRWWFLVEPGGEGVTPVDEVERAPEVLARILGRDGASDANR</sequence>
<name>A0A1H5Z3Q6_9ACTN</name>
<dbReference type="AlphaFoldDB" id="A0A1H5Z3Q6"/>
<keyword evidence="2" id="KW-1185">Reference proteome</keyword>
<gene>
    <name evidence="1" type="ORF">SAMN04489712_104345</name>
</gene>
<evidence type="ECO:0000313" key="1">
    <source>
        <dbReference type="EMBL" id="SEG31209.1"/>
    </source>
</evidence>
<dbReference type="RefSeq" id="WP_103937777.1">
    <property type="nucleotide sequence ID" value="NZ_FNVO01000004.1"/>
</dbReference>
<organism evidence="1 2">
    <name type="scientific">Thermomonospora echinospora</name>
    <dbReference type="NCBI Taxonomy" id="1992"/>
    <lineage>
        <taxon>Bacteria</taxon>
        <taxon>Bacillati</taxon>
        <taxon>Actinomycetota</taxon>
        <taxon>Actinomycetes</taxon>
        <taxon>Streptosporangiales</taxon>
        <taxon>Thermomonosporaceae</taxon>
        <taxon>Thermomonospora</taxon>
    </lineage>
</organism>